<dbReference type="FunFam" id="3.80.10.10:FF:000386">
    <property type="entry name" value="Disease resistance protein RPS4"/>
    <property type="match status" value="1"/>
</dbReference>
<dbReference type="InterPro" id="IPR032675">
    <property type="entry name" value="LRR_dom_sf"/>
</dbReference>
<dbReference type="Proteomes" id="UP000029121">
    <property type="component" value="Unassembled WGS sequence"/>
</dbReference>
<evidence type="ECO:0000256" key="2">
    <source>
        <dbReference type="ARBA" id="ARBA00022737"/>
    </source>
</evidence>
<dbReference type="STRING" id="81985.R0F4L2"/>
<dbReference type="Pfam" id="PF07725">
    <property type="entry name" value="LRR_3"/>
    <property type="match status" value="1"/>
</dbReference>
<evidence type="ECO:0000313" key="4">
    <source>
        <dbReference type="Proteomes" id="UP000029121"/>
    </source>
</evidence>
<organism evidence="3 4">
    <name type="scientific">Capsella rubella</name>
    <dbReference type="NCBI Taxonomy" id="81985"/>
    <lineage>
        <taxon>Eukaryota</taxon>
        <taxon>Viridiplantae</taxon>
        <taxon>Streptophyta</taxon>
        <taxon>Embryophyta</taxon>
        <taxon>Tracheophyta</taxon>
        <taxon>Spermatophyta</taxon>
        <taxon>Magnoliopsida</taxon>
        <taxon>eudicotyledons</taxon>
        <taxon>Gunneridae</taxon>
        <taxon>Pentapetalae</taxon>
        <taxon>rosids</taxon>
        <taxon>malvids</taxon>
        <taxon>Brassicales</taxon>
        <taxon>Brassicaceae</taxon>
        <taxon>Camelineae</taxon>
        <taxon>Capsella</taxon>
    </lineage>
</organism>
<evidence type="ECO:0000313" key="3">
    <source>
        <dbReference type="EMBL" id="EOA16677.1"/>
    </source>
</evidence>
<gene>
    <name evidence="3" type="ORF">CARUB_v10004869mg</name>
</gene>
<dbReference type="Gene3D" id="3.80.10.10">
    <property type="entry name" value="Ribonuclease Inhibitor"/>
    <property type="match status" value="2"/>
</dbReference>
<dbReference type="InterPro" id="IPR011713">
    <property type="entry name" value="Leu-rich_rpt_3"/>
</dbReference>
<dbReference type="EMBL" id="KB870811">
    <property type="protein sequence ID" value="EOA16677.1"/>
    <property type="molecule type" value="Genomic_DNA"/>
</dbReference>
<dbReference type="GO" id="GO:0006952">
    <property type="term" value="P:defense response"/>
    <property type="evidence" value="ECO:0007669"/>
    <property type="project" value="InterPro"/>
</dbReference>
<dbReference type="PANTHER" id="PTHR11017:SF274">
    <property type="entry name" value="ADP-RIBOSYL CYCLASE_CYCLIC ADP-RIBOSE HYDROLASE-RELATED"/>
    <property type="match status" value="1"/>
</dbReference>
<proteinExistence type="predicted"/>
<keyword evidence="2" id="KW-0677">Repeat</keyword>
<protein>
    <submittedName>
        <fullName evidence="3">Uncharacterized protein</fullName>
    </submittedName>
</protein>
<dbReference type="SUPFAM" id="SSF52058">
    <property type="entry name" value="L domain-like"/>
    <property type="match status" value="1"/>
</dbReference>
<reference evidence="4" key="1">
    <citation type="journal article" date="2013" name="Nat. Genet.">
        <title>The Capsella rubella genome and the genomic consequences of rapid mating system evolution.</title>
        <authorList>
            <person name="Slotte T."/>
            <person name="Hazzouri K.M."/>
            <person name="Agren J.A."/>
            <person name="Koenig D."/>
            <person name="Maumus F."/>
            <person name="Guo Y.L."/>
            <person name="Steige K."/>
            <person name="Platts A.E."/>
            <person name="Escobar J.S."/>
            <person name="Newman L.K."/>
            <person name="Wang W."/>
            <person name="Mandakova T."/>
            <person name="Vello E."/>
            <person name="Smith L.M."/>
            <person name="Henz S.R."/>
            <person name="Steffen J."/>
            <person name="Takuno S."/>
            <person name="Brandvain Y."/>
            <person name="Coop G."/>
            <person name="Andolfatto P."/>
            <person name="Hu T.T."/>
            <person name="Blanchette M."/>
            <person name="Clark R.M."/>
            <person name="Quesneville H."/>
            <person name="Nordborg M."/>
            <person name="Gaut B.S."/>
            <person name="Lysak M.A."/>
            <person name="Jenkins J."/>
            <person name="Grimwood J."/>
            <person name="Chapman J."/>
            <person name="Prochnik S."/>
            <person name="Shu S."/>
            <person name="Rokhsar D."/>
            <person name="Schmutz J."/>
            <person name="Weigel D."/>
            <person name="Wright S.I."/>
        </authorList>
    </citation>
    <scope>NUCLEOTIDE SEQUENCE [LARGE SCALE GENOMIC DNA]</scope>
    <source>
        <strain evidence="4">cv. Monte Gargano</strain>
    </source>
</reference>
<evidence type="ECO:0000256" key="1">
    <source>
        <dbReference type="ARBA" id="ARBA00022614"/>
    </source>
</evidence>
<keyword evidence="4" id="KW-1185">Reference proteome</keyword>
<keyword evidence="1" id="KW-0433">Leucine-rich repeat</keyword>
<sequence length="427" mass="49516">MHNFVEKLGIKIDRAESKGNPVKSRFLKNAEEILEVFTHKTGTETVVGIFFKASELSNEFISIDGDSFKGMANLQFLKIHNYSLWSSTETCIVHLPYGLDYWPRKLKWLEWNSFPLKYLPRSFNTDHLVELSMENSKLTRLWDGTQPLGSLKKMDLSRSKYLKEVPNLSKAINLEELDLHGCISLVKLPRSIQVAIKLRKLNMRGCIELKSFPTHLKLKSLQDLDLTFCHNLTNFPVIKMENSIHMPYEVEIRVDDCLWNRNLYDTMWNRDLHGLDYLGCLKRCLPCEFRPEYLVRLVVIGNKKLEKLWEGVQSLGSLIEIDLSECTKLREVPDLFKAINLRSLKLNKCESLVTLPSTIGNLKFLERLEMRGCISLEVLPTDVTLLSLEILDLSGCLRLRNFSSDSMEYRKALFRKHARHSRISLLH</sequence>
<dbReference type="InterPro" id="IPR044974">
    <property type="entry name" value="Disease_R_plants"/>
</dbReference>
<accession>R0F4L2</accession>
<dbReference type="PANTHER" id="PTHR11017">
    <property type="entry name" value="LEUCINE-RICH REPEAT-CONTAINING PROTEIN"/>
    <property type="match status" value="1"/>
</dbReference>
<name>R0F4L2_9BRAS</name>
<dbReference type="AlphaFoldDB" id="R0F4L2"/>